<gene>
    <name evidence="1" type="ORF">TART1_1694</name>
</gene>
<dbReference type="PANTHER" id="PTHR36039">
    <property type="match status" value="1"/>
</dbReference>
<proteinExistence type="predicted"/>
<dbReference type="Proteomes" id="UP000262072">
    <property type="component" value="Unassembled WGS sequence"/>
</dbReference>
<dbReference type="AlphaFoldDB" id="A0A383TFW3"/>
<protein>
    <submittedName>
        <fullName evidence="1">Rna ligase/cyclic nucleotide phosphodiesterase</fullName>
    </submittedName>
</protein>
<evidence type="ECO:0000313" key="2">
    <source>
        <dbReference type="Proteomes" id="UP000262072"/>
    </source>
</evidence>
<evidence type="ECO:0000313" key="1">
    <source>
        <dbReference type="EMBL" id="SYZ78878.1"/>
    </source>
</evidence>
<dbReference type="InterPro" id="IPR009097">
    <property type="entry name" value="Cyclic_Pdiesterase"/>
</dbReference>
<name>A0A383TFW3_9LACT</name>
<sequence>MYEYAFVGYLDHETEVNFRRLWKDLSEQNISHYGVETKGKRPHITIADYDALDKNRFIQLADRFYEDKEKVDLTLNTLGIFIGTGTLFTAPTLSTELLDFHSSHHDYFRTFNQNETSFYLPSKWSPHCTIASRLDEDKMVQAFSYCKKNIDQIHGTLSGIALIELKLNNDGVAIEDTVIFSKELK</sequence>
<dbReference type="GO" id="GO:0016874">
    <property type="term" value="F:ligase activity"/>
    <property type="evidence" value="ECO:0007669"/>
    <property type="project" value="UniProtKB-KW"/>
</dbReference>
<dbReference type="SUPFAM" id="SSF55144">
    <property type="entry name" value="LigT-like"/>
    <property type="match status" value="1"/>
</dbReference>
<dbReference type="RefSeq" id="WP_160117037.1">
    <property type="nucleotide sequence ID" value="NZ_UNRR01000020.1"/>
</dbReference>
<accession>A0A383TFW3</accession>
<dbReference type="PANTHER" id="PTHR36039:SF2">
    <property type="entry name" value="RNA LIGASE_CYCLIC NUCLEOTIDE PHOSPHODIESTERASE FAMILY PROTEIN"/>
    <property type="match status" value="1"/>
</dbReference>
<dbReference type="Gene3D" id="3.90.1140.10">
    <property type="entry name" value="Cyclic phosphodiesterase"/>
    <property type="match status" value="1"/>
</dbReference>
<organism evidence="1 2">
    <name type="scientific">Trichococcus shcherbakoviae</name>
    <dbReference type="NCBI Taxonomy" id="2094020"/>
    <lineage>
        <taxon>Bacteria</taxon>
        <taxon>Bacillati</taxon>
        <taxon>Bacillota</taxon>
        <taxon>Bacilli</taxon>
        <taxon>Lactobacillales</taxon>
        <taxon>Carnobacteriaceae</taxon>
        <taxon>Trichococcus</taxon>
    </lineage>
</organism>
<keyword evidence="1" id="KW-0436">Ligase</keyword>
<dbReference type="OrthoDB" id="463286at2"/>
<dbReference type="EMBL" id="UNRR01000020">
    <property type="protein sequence ID" value="SYZ78878.1"/>
    <property type="molecule type" value="Genomic_DNA"/>
</dbReference>
<dbReference type="Pfam" id="PF13563">
    <property type="entry name" value="2_5_RNA_ligase2"/>
    <property type="match status" value="1"/>
</dbReference>
<reference evidence="2" key="1">
    <citation type="submission" date="2018-05" db="EMBL/GenBank/DDBJ databases">
        <authorList>
            <person name="Strepis N."/>
        </authorList>
    </citation>
    <scope>NUCLEOTIDE SEQUENCE [LARGE SCALE GENOMIC DNA]</scope>
</reference>